<name>A0A132PKZ7_9MYCO</name>
<dbReference type="GO" id="GO:0016712">
    <property type="term" value="F:oxidoreductase activity, acting on paired donors, with incorporation or reduction of molecular oxygen, reduced flavin or flavoprotein as one donor, and incorporation of one atom of oxygen"/>
    <property type="evidence" value="ECO:0007669"/>
    <property type="project" value="TreeGrafter"/>
</dbReference>
<dbReference type="EMBL" id="LGTW01000010">
    <property type="protein sequence ID" value="KWX23020.1"/>
    <property type="molecule type" value="Genomic_DNA"/>
</dbReference>
<protein>
    <submittedName>
        <fullName evidence="8">Acyl-CoA dehydrogenase</fullName>
    </submittedName>
</protein>
<evidence type="ECO:0000259" key="5">
    <source>
        <dbReference type="Pfam" id="PF02770"/>
    </source>
</evidence>
<feature type="domain" description="Acyl-CoA dehydrogenase C-terminal" evidence="7">
    <location>
        <begin position="239"/>
        <end position="373"/>
    </location>
</feature>
<evidence type="ECO:0000256" key="4">
    <source>
        <dbReference type="ARBA" id="ARBA00049661"/>
    </source>
</evidence>
<keyword evidence="2" id="KW-0274">FAD</keyword>
<dbReference type="InterPro" id="IPR046373">
    <property type="entry name" value="Acyl-CoA_Oxase/DH_mid-dom_sf"/>
</dbReference>
<dbReference type="Pfam" id="PF08028">
    <property type="entry name" value="Acyl-CoA_dh_2"/>
    <property type="match status" value="1"/>
</dbReference>
<dbReference type="PATRIC" id="fig|59750.3.peg.705"/>
<sequence length="407" mass="43833">MVATHTSTKTRTPEAFLDELSGAVDEIRAGAHDRDRNRRYAIDEIERLRGIGFWALTTPVEFGGLGFDQEVLTQAIIAVASADGSLGQIPQNHFSTVERLRLSPSPQRTRFLTAISSGAFFGNAAAEPGERPPGASETTVLQRNGTWTLSGRKVYSTGALLADLITVIARGDDGRPHTVVIPRTTPGVEIHDDWDSFGQRTTGSGTVEFHDVTVEATQILAPLPGTRAQYRHSGLNHVVHAAIDVGLAEGALQEALALARKVHAGRGAEHREFRDDTIGVAALGELRITAWTARRAVESAARQLTKLTDNSGLSAVLEAFYEVAQAKVVAARAALAVTSALFDIGGASSTKPALGLDRYWRDARTHTLHDAVRWKPYAVGKWLIDESVADPWTLAHPLRPLAALADD</sequence>
<dbReference type="InterPro" id="IPR050741">
    <property type="entry name" value="Acyl-CoA_dehydrogenase"/>
</dbReference>
<organism evidence="8 9">
    <name type="scientific">Mycolicibacterium wolinskyi</name>
    <dbReference type="NCBI Taxonomy" id="59750"/>
    <lineage>
        <taxon>Bacteria</taxon>
        <taxon>Bacillati</taxon>
        <taxon>Actinomycetota</taxon>
        <taxon>Actinomycetes</taxon>
        <taxon>Mycobacteriales</taxon>
        <taxon>Mycobacteriaceae</taxon>
        <taxon>Mycolicibacterium</taxon>
    </lineage>
</organism>
<dbReference type="RefSeq" id="WP_067850744.1">
    <property type="nucleotide sequence ID" value="NZ_LGTW01000010.1"/>
</dbReference>
<dbReference type="GO" id="GO:0050660">
    <property type="term" value="F:flavin adenine dinucleotide binding"/>
    <property type="evidence" value="ECO:0007669"/>
    <property type="project" value="InterPro"/>
</dbReference>
<evidence type="ECO:0000313" key="8">
    <source>
        <dbReference type="EMBL" id="KWX23020.1"/>
    </source>
</evidence>
<dbReference type="GO" id="GO:0003995">
    <property type="term" value="F:acyl-CoA dehydrogenase activity"/>
    <property type="evidence" value="ECO:0007669"/>
    <property type="project" value="TreeGrafter"/>
</dbReference>
<keyword evidence="9" id="KW-1185">Reference proteome</keyword>
<dbReference type="GO" id="GO:0005737">
    <property type="term" value="C:cytoplasm"/>
    <property type="evidence" value="ECO:0007669"/>
    <property type="project" value="TreeGrafter"/>
</dbReference>
<keyword evidence="1" id="KW-0285">Flavoprotein</keyword>
<evidence type="ECO:0000259" key="7">
    <source>
        <dbReference type="Pfam" id="PF08028"/>
    </source>
</evidence>
<dbReference type="SUPFAM" id="SSF47203">
    <property type="entry name" value="Acyl-CoA dehydrogenase C-terminal domain-like"/>
    <property type="match status" value="1"/>
</dbReference>
<dbReference type="Gene3D" id="1.20.140.10">
    <property type="entry name" value="Butyryl-CoA Dehydrogenase, subunit A, domain 3"/>
    <property type="match status" value="1"/>
</dbReference>
<comment type="caution">
    <text evidence="8">The sequence shown here is derived from an EMBL/GenBank/DDBJ whole genome shotgun (WGS) entry which is preliminary data.</text>
</comment>
<dbReference type="InterPro" id="IPR036250">
    <property type="entry name" value="AcylCo_DH-like_C"/>
</dbReference>
<dbReference type="InterPro" id="IPR013107">
    <property type="entry name" value="Acyl-CoA_DH_C"/>
</dbReference>
<dbReference type="GO" id="GO:0033539">
    <property type="term" value="P:fatty acid beta-oxidation using acyl-CoA dehydrogenase"/>
    <property type="evidence" value="ECO:0007669"/>
    <property type="project" value="TreeGrafter"/>
</dbReference>
<evidence type="ECO:0000259" key="6">
    <source>
        <dbReference type="Pfam" id="PF02771"/>
    </source>
</evidence>
<dbReference type="InterPro" id="IPR013786">
    <property type="entry name" value="AcylCoA_DH/ox_N"/>
</dbReference>
<accession>A0A132PKZ7</accession>
<dbReference type="PANTHER" id="PTHR48083:SF19">
    <property type="entry name" value="FLAVIN-DEPENDENT MONOOXYGENASE, OXYGENASE SUBUNIT HSAA"/>
    <property type="match status" value="1"/>
</dbReference>
<dbReference type="Pfam" id="PF02771">
    <property type="entry name" value="Acyl-CoA_dh_N"/>
    <property type="match status" value="1"/>
</dbReference>
<evidence type="ECO:0000256" key="2">
    <source>
        <dbReference type="ARBA" id="ARBA00022827"/>
    </source>
</evidence>
<comment type="similarity">
    <text evidence="4">Belongs to the HpaH/HsaA monooxygenase family.</text>
</comment>
<feature type="domain" description="Acyl-CoA dehydrogenase/oxidase N-terminal" evidence="6">
    <location>
        <begin position="24"/>
        <end position="118"/>
    </location>
</feature>
<reference evidence="8 9" key="1">
    <citation type="submission" date="2015-07" db="EMBL/GenBank/DDBJ databases">
        <title>A draft genome sequence of Mycobacterium wolinskyi.</title>
        <authorList>
            <person name="de Man T.J."/>
            <person name="Perry K.A."/>
            <person name="Coulliette A.D."/>
            <person name="Jensen B."/>
            <person name="Toney N.C."/>
            <person name="Limbago B.M."/>
            <person name="Noble-Wang J."/>
        </authorList>
    </citation>
    <scope>NUCLEOTIDE SEQUENCE [LARGE SCALE GENOMIC DNA]</scope>
    <source>
        <strain evidence="8 9">CDC_01</strain>
    </source>
</reference>
<gene>
    <name evidence="8" type="ORF">AFM11_16760</name>
</gene>
<dbReference type="InterPro" id="IPR006091">
    <property type="entry name" value="Acyl-CoA_Oxase/DH_mid-dom"/>
</dbReference>
<dbReference type="SUPFAM" id="SSF56645">
    <property type="entry name" value="Acyl-CoA dehydrogenase NM domain-like"/>
    <property type="match status" value="1"/>
</dbReference>
<proteinExistence type="inferred from homology"/>
<evidence type="ECO:0000313" key="9">
    <source>
        <dbReference type="Proteomes" id="UP000070612"/>
    </source>
</evidence>
<dbReference type="InterPro" id="IPR009100">
    <property type="entry name" value="AcylCoA_DH/oxidase_NM_dom_sf"/>
</dbReference>
<dbReference type="Pfam" id="PF02770">
    <property type="entry name" value="Acyl-CoA_dh_M"/>
    <property type="match status" value="1"/>
</dbReference>
<dbReference type="Gene3D" id="1.10.540.10">
    <property type="entry name" value="Acyl-CoA dehydrogenase/oxidase, N-terminal domain"/>
    <property type="match status" value="1"/>
</dbReference>
<dbReference type="InterPro" id="IPR037069">
    <property type="entry name" value="AcylCoA_DH/ox_N_sf"/>
</dbReference>
<dbReference type="STRING" id="59750.AWC31_01330"/>
<evidence type="ECO:0000256" key="1">
    <source>
        <dbReference type="ARBA" id="ARBA00022630"/>
    </source>
</evidence>
<feature type="domain" description="Acyl-CoA oxidase/dehydrogenase middle" evidence="5">
    <location>
        <begin position="135"/>
        <end position="212"/>
    </location>
</feature>
<dbReference type="AlphaFoldDB" id="A0A132PKZ7"/>
<keyword evidence="3" id="KW-0560">Oxidoreductase</keyword>
<dbReference type="Proteomes" id="UP000070612">
    <property type="component" value="Unassembled WGS sequence"/>
</dbReference>
<evidence type="ECO:0000256" key="3">
    <source>
        <dbReference type="ARBA" id="ARBA00023002"/>
    </source>
</evidence>
<dbReference type="PANTHER" id="PTHR48083">
    <property type="entry name" value="MEDIUM-CHAIN SPECIFIC ACYL-COA DEHYDROGENASE, MITOCHONDRIAL-RELATED"/>
    <property type="match status" value="1"/>
</dbReference>
<dbReference type="PIRSF" id="PIRSF016578">
    <property type="entry name" value="HsaA"/>
    <property type="match status" value="1"/>
</dbReference>
<dbReference type="Gene3D" id="2.40.110.10">
    <property type="entry name" value="Butyryl-CoA Dehydrogenase, subunit A, domain 2"/>
    <property type="match status" value="1"/>
</dbReference>